<dbReference type="CDD" id="cd09275">
    <property type="entry name" value="RNase_HI_RT_DIRS1"/>
    <property type="match status" value="1"/>
</dbReference>
<evidence type="ECO:0000256" key="1">
    <source>
        <dbReference type="SAM" id="MobiDB-lite"/>
    </source>
</evidence>
<reference evidence="2 3" key="1">
    <citation type="submission" date="2019-03" db="EMBL/GenBank/DDBJ databases">
        <title>Single cell metagenomics reveals metabolic interactions within the superorganism composed of flagellate Streblomastix strix and complex community of Bacteroidetes bacteria on its surface.</title>
        <authorList>
            <person name="Treitli S.C."/>
            <person name="Kolisko M."/>
            <person name="Husnik F."/>
            <person name="Keeling P."/>
            <person name="Hampl V."/>
        </authorList>
    </citation>
    <scope>NUCLEOTIDE SEQUENCE [LARGE SCALE GENOMIC DNA]</scope>
    <source>
        <strain evidence="2">ST1C</strain>
    </source>
</reference>
<evidence type="ECO:0000313" key="2">
    <source>
        <dbReference type="EMBL" id="KAA6372209.1"/>
    </source>
</evidence>
<dbReference type="Proteomes" id="UP000324800">
    <property type="component" value="Unassembled WGS sequence"/>
</dbReference>
<feature type="region of interest" description="Disordered" evidence="1">
    <location>
        <begin position="12"/>
        <end position="31"/>
    </location>
</feature>
<gene>
    <name evidence="2" type="ORF">EZS28_032265</name>
</gene>
<organism evidence="2 3">
    <name type="scientific">Streblomastix strix</name>
    <dbReference type="NCBI Taxonomy" id="222440"/>
    <lineage>
        <taxon>Eukaryota</taxon>
        <taxon>Metamonada</taxon>
        <taxon>Preaxostyla</taxon>
        <taxon>Oxymonadida</taxon>
        <taxon>Streblomastigidae</taxon>
        <taxon>Streblomastix</taxon>
    </lineage>
</organism>
<name>A0A5J4UP12_9EUKA</name>
<proteinExistence type="predicted"/>
<accession>A0A5J4UP12</accession>
<dbReference type="EMBL" id="SNRW01013794">
    <property type="protein sequence ID" value="KAA6372209.1"/>
    <property type="molecule type" value="Genomic_DNA"/>
</dbReference>
<evidence type="ECO:0000313" key="3">
    <source>
        <dbReference type="Proteomes" id="UP000324800"/>
    </source>
</evidence>
<sequence length="216" mass="24125">MADRFQFRSIINDSQQAKEGKPKAGQMEKDCNASSNGGSVIHGQFQQVTEFPATIIQKRRNPSEEAKQDQIMGSTVERLEYIDNSEHVALAQASLETDVSLAHWRATLKLQDLAQKVWFLAKWSLNWHLTCSNQRESTAIPCALHRSVSQLKEKQIKSLQIVTDNSSAAYNINRGSAAIVLAKLVDRTLETTEVLNLQLHAFHIPGVTNRISDSLS</sequence>
<protein>
    <submittedName>
        <fullName evidence="2">Uncharacterized protein</fullName>
    </submittedName>
</protein>
<comment type="caution">
    <text evidence="2">The sequence shown here is derived from an EMBL/GenBank/DDBJ whole genome shotgun (WGS) entry which is preliminary data.</text>
</comment>
<feature type="compositionally biased region" description="Basic and acidic residues" evidence="1">
    <location>
        <begin position="16"/>
        <end position="31"/>
    </location>
</feature>
<dbReference type="AlphaFoldDB" id="A0A5J4UP12"/>